<feature type="domain" description="LOB" evidence="3">
    <location>
        <begin position="33"/>
        <end position="134"/>
    </location>
</feature>
<accession>A0A835PHX7</accession>
<dbReference type="InterPro" id="IPR004883">
    <property type="entry name" value="LOB"/>
</dbReference>
<evidence type="ECO:0000256" key="1">
    <source>
        <dbReference type="ARBA" id="ARBA00005474"/>
    </source>
</evidence>
<comment type="caution">
    <text evidence="5">The sequence shown here is derived from an EMBL/GenBank/DDBJ whole genome shotgun (WGS) entry which is preliminary data.</text>
</comment>
<comment type="similarity">
    <text evidence="1">Belongs to the LOB domain-containing protein family.</text>
</comment>
<dbReference type="AlphaFoldDB" id="A0A835PHX7"/>
<protein>
    <recommendedName>
        <fullName evidence="3">LOB domain-containing protein</fullName>
    </recommendedName>
</protein>
<feature type="compositionally biased region" description="Low complexity" evidence="2">
    <location>
        <begin position="8"/>
        <end position="24"/>
    </location>
</feature>
<proteinExistence type="inferred from homology"/>
<dbReference type="Proteomes" id="UP000636800">
    <property type="component" value="Unassembled WGS sequence"/>
</dbReference>
<dbReference type="PANTHER" id="PTHR31301">
    <property type="entry name" value="LOB DOMAIN-CONTAINING PROTEIN 4-RELATED"/>
    <property type="match status" value="1"/>
</dbReference>
<dbReference type="EMBL" id="JADCNL010000014">
    <property type="protein sequence ID" value="KAG0452419.1"/>
    <property type="molecule type" value="Genomic_DNA"/>
</dbReference>
<organism evidence="5 7">
    <name type="scientific">Vanilla planifolia</name>
    <name type="common">Vanilla</name>
    <dbReference type="NCBI Taxonomy" id="51239"/>
    <lineage>
        <taxon>Eukaryota</taxon>
        <taxon>Viridiplantae</taxon>
        <taxon>Streptophyta</taxon>
        <taxon>Embryophyta</taxon>
        <taxon>Tracheophyta</taxon>
        <taxon>Spermatophyta</taxon>
        <taxon>Magnoliopsida</taxon>
        <taxon>Liliopsida</taxon>
        <taxon>Asparagales</taxon>
        <taxon>Orchidaceae</taxon>
        <taxon>Vanilloideae</taxon>
        <taxon>Vanilleae</taxon>
        <taxon>Vanilla</taxon>
    </lineage>
</organism>
<evidence type="ECO:0000313" key="5">
    <source>
        <dbReference type="EMBL" id="KAG0453514.1"/>
    </source>
</evidence>
<gene>
    <name evidence="5" type="ORF">HPP92_024818</name>
    <name evidence="4" type="ORF">HPP92_025083</name>
</gene>
<dbReference type="OrthoDB" id="778083at2759"/>
<name>A0A835PHX7_VANPL</name>
<sequence length="192" mass="20560">MNSDNTNTSSSSSTSHSPTSSPSSTPSPPTILVPCAACKLLRRRCGDKCVLAPYFPPNEPLKFTIAHRVFGASNIIKSLQELSESQRADAVSSMVYEANARIRDPVYGSAGVVCRLQKQVAELQAHLARTQADLLHVKTHQANLLALFSLDIASSSSFTPQLAIAPSASPGFILDDDCGGLGSIWEEQLWTC</sequence>
<feature type="region of interest" description="Disordered" evidence="2">
    <location>
        <begin position="1"/>
        <end position="28"/>
    </location>
</feature>
<evidence type="ECO:0000313" key="4">
    <source>
        <dbReference type="EMBL" id="KAG0452419.1"/>
    </source>
</evidence>
<evidence type="ECO:0000313" key="7">
    <source>
        <dbReference type="Proteomes" id="UP000639772"/>
    </source>
</evidence>
<evidence type="ECO:0000313" key="6">
    <source>
        <dbReference type="Proteomes" id="UP000636800"/>
    </source>
</evidence>
<dbReference type="Pfam" id="PF03195">
    <property type="entry name" value="LOB"/>
    <property type="match status" value="1"/>
</dbReference>
<reference evidence="6 7" key="1">
    <citation type="journal article" date="2020" name="Nat. Food">
        <title>A phased Vanilla planifolia genome enables genetic improvement of flavour and production.</title>
        <authorList>
            <person name="Hasing T."/>
            <person name="Tang H."/>
            <person name="Brym M."/>
            <person name="Khazi F."/>
            <person name="Huang T."/>
            <person name="Chambers A.H."/>
        </authorList>
    </citation>
    <scope>NUCLEOTIDE SEQUENCE [LARGE SCALE GENOMIC DNA]</scope>
    <source>
        <tissue evidence="5">Leaf</tissue>
    </source>
</reference>
<dbReference type="EMBL" id="JADCNM010000014">
    <property type="protein sequence ID" value="KAG0453514.1"/>
    <property type="molecule type" value="Genomic_DNA"/>
</dbReference>
<evidence type="ECO:0000256" key="2">
    <source>
        <dbReference type="SAM" id="MobiDB-lite"/>
    </source>
</evidence>
<evidence type="ECO:0000259" key="3">
    <source>
        <dbReference type="PROSITE" id="PS50891"/>
    </source>
</evidence>
<dbReference type="Proteomes" id="UP000639772">
    <property type="component" value="Unassembled WGS sequence"/>
</dbReference>
<keyword evidence="6" id="KW-1185">Reference proteome</keyword>
<dbReference type="PANTHER" id="PTHR31301:SF206">
    <property type="entry name" value="LOB DOMAIN-CONTAINING PROTEIN 1"/>
    <property type="match status" value="1"/>
</dbReference>
<dbReference type="PROSITE" id="PS50891">
    <property type="entry name" value="LOB"/>
    <property type="match status" value="1"/>
</dbReference>